<dbReference type="OrthoDB" id="277288at2759"/>
<dbReference type="Gene3D" id="3.90.79.10">
    <property type="entry name" value="Nucleoside Triphosphate Pyrophosphohydrolase"/>
    <property type="match status" value="1"/>
</dbReference>
<organism evidence="1 2">
    <name type="scientific">Mitosporidium daphniae</name>
    <dbReference type="NCBI Taxonomy" id="1485682"/>
    <lineage>
        <taxon>Eukaryota</taxon>
        <taxon>Fungi</taxon>
        <taxon>Fungi incertae sedis</taxon>
        <taxon>Microsporidia</taxon>
        <taxon>Mitosporidium</taxon>
    </lineage>
</organism>
<keyword evidence="2" id="KW-1185">Reference proteome</keyword>
<dbReference type="VEuPathDB" id="MicrosporidiaDB:DI09_117p10"/>
<evidence type="ECO:0000313" key="1">
    <source>
        <dbReference type="EMBL" id="KGG53016.1"/>
    </source>
</evidence>
<dbReference type="GO" id="GO:0005849">
    <property type="term" value="C:mRNA cleavage factor complex"/>
    <property type="evidence" value="ECO:0007669"/>
    <property type="project" value="InterPro"/>
</dbReference>
<dbReference type="EMBL" id="JMKJ01000019">
    <property type="protein sequence ID" value="KGG53016.1"/>
    <property type="molecule type" value="Genomic_DNA"/>
</dbReference>
<dbReference type="InterPro" id="IPR016706">
    <property type="entry name" value="Cleav_polyA_spec_factor_su5"/>
</dbReference>
<reference evidence="1 2" key="1">
    <citation type="submission" date="2014-04" db="EMBL/GenBank/DDBJ databases">
        <title>A new species of microsporidia sheds light on the evolution of extreme parasitism.</title>
        <authorList>
            <person name="Haag K.L."/>
            <person name="James T.Y."/>
            <person name="Larsson R."/>
            <person name="Schaer T.M."/>
            <person name="Refardt D."/>
            <person name="Pombert J.-F."/>
            <person name="Ebert D."/>
        </authorList>
    </citation>
    <scope>NUCLEOTIDE SEQUENCE [LARGE SCALE GENOMIC DNA]</scope>
    <source>
        <strain evidence="1 2">UGP3</strain>
        <tissue evidence="1">Spores</tissue>
    </source>
</reference>
<accession>A0A098VZ53</accession>
<dbReference type="GO" id="GO:0031124">
    <property type="term" value="P:mRNA 3'-end processing"/>
    <property type="evidence" value="ECO:0007669"/>
    <property type="project" value="InterPro"/>
</dbReference>
<dbReference type="PANTHER" id="PTHR13047">
    <property type="entry name" value="PRE-MRNA CLEAVAGE FACTOR IM, 25KD SUBUNIT"/>
    <property type="match status" value="1"/>
</dbReference>
<dbReference type="GO" id="GO:0003729">
    <property type="term" value="F:mRNA binding"/>
    <property type="evidence" value="ECO:0007669"/>
    <property type="project" value="InterPro"/>
</dbReference>
<dbReference type="GeneID" id="25258090"/>
<evidence type="ECO:0008006" key="3">
    <source>
        <dbReference type="Google" id="ProtNLM"/>
    </source>
</evidence>
<protein>
    <recommendedName>
        <fullName evidence="3">Cleavage and polyadenylation specificity factor subunit 5</fullName>
    </recommendedName>
</protein>
<dbReference type="PIRSF" id="PIRSF017888">
    <property type="entry name" value="CPSF-25"/>
    <property type="match status" value="1"/>
</dbReference>
<name>A0A098VZ53_9MICR</name>
<sequence length="152" mass="17411">MVQSVEAMLIIHQYTHPHVLLLQKGNNFALPGGRLLLGEDQSEGLSRILSDQLAPQSSSKFTTWNISDCLSVWYRPGFENKFYPYPLPHITIPKEEKRLYLVHLPESQLFSIPLGMTLVAIPFFELYENANRFGPLIASVPYLISRYHLIVQ</sequence>
<dbReference type="AlphaFoldDB" id="A0A098VZ53"/>
<dbReference type="HOGENOM" id="CLU_068704_1_1_1"/>
<evidence type="ECO:0000313" key="2">
    <source>
        <dbReference type="Proteomes" id="UP000029725"/>
    </source>
</evidence>
<dbReference type="Pfam" id="PF13869">
    <property type="entry name" value="NUDIX_2"/>
    <property type="match status" value="1"/>
</dbReference>
<gene>
    <name evidence="1" type="ORF">DI09_117p10</name>
</gene>
<dbReference type="RefSeq" id="XP_013239452.1">
    <property type="nucleotide sequence ID" value="XM_013383998.1"/>
</dbReference>
<proteinExistence type="predicted"/>
<dbReference type="Proteomes" id="UP000029725">
    <property type="component" value="Unassembled WGS sequence"/>
</dbReference>
<comment type="caution">
    <text evidence="1">The sequence shown here is derived from an EMBL/GenBank/DDBJ whole genome shotgun (WGS) entry which is preliminary data.</text>
</comment>